<comment type="caution">
    <text evidence="3">The sequence shown here is derived from an EMBL/GenBank/DDBJ whole genome shotgun (WGS) entry which is preliminary data.</text>
</comment>
<evidence type="ECO:0000256" key="1">
    <source>
        <dbReference type="SAM" id="Phobius"/>
    </source>
</evidence>
<feature type="domain" description="DUF6644" evidence="2">
    <location>
        <begin position="44"/>
        <end position="172"/>
    </location>
</feature>
<dbReference type="OrthoDB" id="118399at2"/>
<dbReference type="AlphaFoldDB" id="A0A6I4TR33"/>
<sequence length="175" mass="19348">MGDLLFNFTEWLRTTALVDLALWISETKASEIMATNFWAIPAFQVIHILSIAAAFGSILMINVRVFNAGGTSQTLIETANRYVPWIWWALLFLVISGFVMIIGEPVRELINPIFWIKMVLVVVAILLSLWFHNGVIRKAEAGQGVGGSARAGAVIITILWCAIIFGGRWIAYAPA</sequence>
<accession>A0A6I4TR33</accession>
<evidence type="ECO:0000313" key="4">
    <source>
        <dbReference type="Proteomes" id="UP000469430"/>
    </source>
</evidence>
<dbReference type="Pfam" id="PF20349">
    <property type="entry name" value="DUF6644"/>
    <property type="match status" value="1"/>
</dbReference>
<evidence type="ECO:0000313" key="3">
    <source>
        <dbReference type="EMBL" id="MXO98362.1"/>
    </source>
</evidence>
<proteinExistence type="predicted"/>
<dbReference type="EMBL" id="WTYJ01000001">
    <property type="protein sequence ID" value="MXO98362.1"/>
    <property type="molecule type" value="Genomic_DNA"/>
</dbReference>
<evidence type="ECO:0000259" key="2">
    <source>
        <dbReference type="Pfam" id="PF20349"/>
    </source>
</evidence>
<reference evidence="3 4" key="1">
    <citation type="submission" date="2019-12" db="EMBL/GenBank/DDBJ databases">
        <title>Genomic-based taxomic classification of the family Erythrobacteraceae.</title>
        <authorList>
            <person name="Xu L."/>
        </authorList>
    </citation>
    <scope>NUCLEOTIDE SEQUENCE [LARGE SCALE GENOMIC DNA]</scope>
    <source>
        <strain evidence="3 4">S36</strain>
    </source>
</reference>
<keyword evidence="1" id="KW-0472">Membrane</keyword>
<keyword evidence="1" id="KW-0812">Transmembrane</keyword>
<dbReference type="RefSeq" id="WP_161390012.1">
    <property type="nucleotide sequence ID" value="NZ_JBHSCP010000001.1"/>
</dbReference>
<keyword evidence="4" id="KW-1185">Reference proteome</keyword>
<dbReference type="InterPro" id="IPR046586">
    <property type="entry name" value="DUF6644"/>
</dbReference>
<dbReference type="Proteomes" id="UP000469430">
    <property type="component" value="Unassembled WGS sequence"/>
</dbReference>
<name>A0A6I4TR33_9SPHN</name>
<feature type="transmembrane region" description="Helical" evidence="1">
    <location>
        <begin position="109"/>
        <end position="131"/>
    </location>
</feature>
<feature type="transmembrane region" description="Helical" evidence="1">
    <location>
        <begin position="38"/>
        <end position="61"/>
    </location>
</feature>
<feature type="transmembrane region" description="Helical" evidence="1">
    <location>
        <begin position="82"/>
        <end position="103"/>
    </location>
</feature>
<gene>
    <name evidence="3" type="ORF">GRI97_05105</name>
</gene>
<keyword evidence="1" id="KW-1133">Transmembrane helix</keyword>
<organism evidence="3 4">
    <name type="scientific">Croceibacterium xixiisoli</name>
    <dbReference type="NCBI Taxonomy" id="1476466"/>
    <lineage>
        <taxon>Bacteria</taxon>
        <taxon>Pseudomonadati</taxon>
        <taxon>Pseudomonadota</taxon>
        <taxon>Alphaproteobacteria</taxon>
        <taxon>Sphingomonadales</taxon>
        <taxon>Erythrobacteraceae</taxon>
        <taxon>Croceibacterium</taxon>
    </lineage>
</organism>
<protein>
    <recommendedName>
        <fullName evidence="2">DUF6644 domain-containing protein</fullName>
    </recommendedName>
</protein>
<feature type="transmembrane region" description="Helical" evidence="1">
    <location>
        <begin position="151"/>
        <end position="171"/>
    </location>
</feature>